<dbReference type="SUPFAM" id="SSF63380">
    <property type="entry name" value="Riboflavin synthase domain-like"/>
    <property type="match status" value="1"/>
</dbReference>
<dbReference type="InterPro" id="IPR052206">
    <property type="entry name" value="Retinol_saturase"/>
</dbReference>
<keyword evidence="4" id="KW-0274">FAD</keyword>
<keyword evidence="6" id="KW-0411">Iron-sulfur</keyword>
<dbReference type="PRINTS" id="PR00371">
    <property type="entry name" value="FPNCR"/>
</dbReference>
<dbReference type="Gene3D" id="2.40.30.10">
    <property type="entry name" value="Translation factors"/>
    <property type="match status" value="1"/>
</dbReference>
<keyword evidence="2" id="KW-0001">2Fe-2S</keyword>
<dbReference type="PROSITE" id="PS51085">
    <property type="entry name" value="2FE2S_FER_2"/>
    <property type="match status" value="1"/>
</dbReference>
<feature type="domain" description="2Fe-2S ferredoxin-type" evidence="8">
    <location>
        <begin position="765"/>
        <end position="852"/>
    </location>
</feature>
<evidence type="ECO:0000259" key="8">
    <source>
        <dbReference type="PROSITE" id="PS51085"/>
    </source>
</evidence>
<name>A0ABQ3YUM6_9ACTN</name>
<keyword evidence="5" id="KW-0521">NADP</keyword>
<evidence type="ECO:0000313" key="10">
    <source>
        <dbReference type="EMBL" id="GIE01264.1"/>
    </source>
</evidence>
<protein>
    <submittedName>
        <fullName evidence="10">Uncharacterized protein</fullName>
    </submittedName>
</protein>
<evidence type="ECO:0000256" key="7">
    <source>
        <dbReference type="ARBA" id="ARBA00023027"/>
    </source>
</evidence>
<keyword evidence="7" id="KW-0520">NAD</keyword>
<evidence type="ECO:0000256" key="4">
    <source>
        <dbReference type="ARBA" id="ARBA00022827"/>
    </source>
</evidence>
<dbReference type="SUPFAM" id="SSF51905">
    <property type="entry name" value="FAD/NAD(P)-binding domain"/>
    <property type="match status" value="1"/>
</dbReference>
<gene>
    <name evidence="10" type="ORF">Adu01nite_26140</name>
</gene>
<dbReference type="PANTHER" id="PTHR46091:SF3">
    <property type="entry name" value="AMINE OXIDASE DOMAIN-CONTAINING PROTEIN"/>
    <property type="match status" value="1"/>
</dbReference>
<proteinExistence type="predicted"/>
<dbReference type="Gene3D" id="3.40.50.80">
    <property type="entry name" value="Nucleotide-binding domain of ferredoxin-NADP reductase (FNR) module"/>
    <property type="match status" value="1"/>
</dbReference>
<evidence type="ECO:0000256" key="2">
    <source>
        <dbReference type="ARBA" id="ARBA00022714"/>
    </source>
</evidence>
<dbReference type="Pfam" id="PF00970">
    <property type="entry name" value="FAD_binding_6"/>
    <property type="match status" value="1"/>
</dbReference>
<dbReference type="PROSITE" id="PS51384">
    <property type="entry name" value="FAD_FR"/>
    <property type="match status" value="1"/>
</dbReference>
<comment type="caution">
    <text evidence="10">The sequence shown here is derived from an EMBL/GenBank/DDBJ whole genome shotgun (WGS) entry which is preliminary data.</text>
</comment>
<dbReference type="CDD" id="cd00207">
    <property type="entry name" value="fer2"/>
    <property type="match status" value="1"/>
</dbReference>
<keyword evidence="3" id="KW-0732">Signal</keyword>
<dbReference type="Pfam" id="PF01593">
    <property type="entry name" value="Amino_oxidase"/>
    <property type="match status" value="1"/>
</dbReference>
<dbReference type="EMBL" id="BOML01000021">
    <property type="protein sequence ID" value="GIE01264.1"/>
    <property type="molecule type" value="Genomic_DNA"/>
</dbReference>
<evidence type="ECO:0000313" key="11">
    <source>
        <dbReference type="Proteomes" id="UP000637628"/>
    </source>
</evidence>
<dbReference type="Pfam" id="PF00175">
    <property type="entry name" value="NAD_binding_1"/>
    <property type="match status" value="1"/>
</dbReference>
<evidence type="ECO:0000256" key="5">
    <source>
        <dbReference type="ARBA" id="ARBA00022857"/>
    </source>
</evidence>
<dbReference type="InterPro" id="IPR001041">
    <property type="entry name" value="2Fe-2S_ferredoxin-type"/>
</dbReference>
<dbReference type="InterPro" id="IPR001709">
    <property type="entry name" value="Flavoprot_Pyr_Nucl_cyt_Rdtase"/>
</dbReference>
<dbReference type="InterPro" id="IPR006058">
    <property type="entry name" value="2Fe2S_fd_BS"/>
</dbReference>
<dbReference type="Gene3D" id="3.10.20.30">
    <property type="match status" value="1"/>
</dbReference>
<accession>A0ABQ3YUM6</accession>
<keyword evidence="11" id="KW-1185">Reference proteome</keyword>
<dbReference type="PROSITE" id="PS00197">
    <property type="entry name" value="2FE2S_FER_1"/>
    <property type="match status" value="1"/>
</dbReference>
<dbReference type="SUPFAM" id="SSF54292">
    <property type="entry name" value="2Fe-2S ferredoxin-like"/>
    <property type="match status" value="1"/>
</dbReference>
<dbReference type="InterPro" id="IPR008333">
    <property type="entry name" value="Cbr1-like_FAD-bd_dom"/>
</dbReference>
<evidence type="ECO:0000256" key="3">
    <source>
        <dbReference type="ARBA" id="ARBA00022729"/>
    </source>
</evidence>
<sequence>MVVVGSGMGGLAAARMLAQFGHRKVLVLEQHYTLGGMTHEFAREGRFKFGTGLHYMSADAGPFLDFMTDGRAQLWPLPDDYDVLHFPDFDFAVPAGRANFQARLTEQFPDEAKNIDRYFRTVKKAMIGLAARNVLSSFSAPLRRLGFPLVEWLSPATYRTTREQLERSFRDPRLRAIVAARWGLYGTPPGSNAFGYHAAVPTTFFMAGTAHPVGGPRALNRIVLEILDRYGVELRTRQQVRRIVTDGNRVSGVDVEDRATGEEYHVRTPTAVSAAGVRNTYAMLGREPVDLPAEPSAVMLFLGLDSSPARFGVHGENHWFNPDLDGRDGFHREPGDGTLYVSFASLNNPAARFHTVEALELVDPAVFDRWRGTDDQDRPDDYRAFKDDLTRRLIDRLDKQWPGLRDTIAFAELATPLTFENYQHSALGSFYGLAATPQRLRSGLAGTRTPIKGLVVAGQDAWGSGVVGALAGGLMAANAVLKPRQLGDMWRAIRARPVRDPDAAWEGYLRVAGIEELTPAVRKIRLEPMGGGELPFAFAAGQYLKIDLPVAVESIERSYSISSGPGATGHVEIGVKRDPAGLGSTFLHDELQVGEALRVSGPHGEFTWEPGPEAGPLLLIAGGIGITPLISVLAAAAAGGHTGLIRLLVGCRTEDEIPYRTELARLQGRLPGLEVVVFLTRPADGWTGRRGRIDLDALRPFVGGVTRVHLCGPAAMMQDLLGALADLDVPREAVHTEAFVSGGSRQTRRERAHAVALAAEQAGITGYAIGVRDEGTTFDCPPGQTVLDAANAAGVPFPQSCGEGACGTCRVRVVAGEYETDTRGMFSAAEIDQGWRLACQTLPTTDLLITRN</sequence>
<dbReference type="PANTHER" id="PTHR46091">
    <property type="entry name" value="BLR7054 PROTEIN"/>
    <property type="match status" value="1"/>
</dbReference>
<evidence type="ECO:0000256" key="6">
    <source>
        <dbReference type="ARBA" id="ARBA00023014"/>
    </source>
</evidence>
<reference evidence="10 11" key="1">
    <citation type="submission" date="2021-01" db="EMBL/GenBank/DDBJ databases">
        <title>Whole genome shotgun sequence of Actinoplanes durhamensis NBRC 14914.</title>
        <authorList>
            <person name="Komaki H."/>
            <person name="Tamura T."/>
        </authorList>
    </citation>
    <scope>NUCLEOTIDE SEQUENCE [LARGE SCALE GENOMIC DNA]</scope>
    <source>
        <strain evidence="10 11">NBRC 14914</strain>
    </source>
</reference>
<evidence type="ECO:0000256" key="1">
    <source>
        <dbReference type="ARBA" id="ARBA00022630"/>
    </source>
</evidence>
<dbReference type="InterPro" id="IPR036010">
    <property type="entry name" value="2Fe-2S_ferredoxin-like_sf"/>
</dbReference>
<dbReference type="SUPFAM" id="SSF52343">
    <property type="entry name" value="Ferredoxin reductase-like, C-terminal NADP-linked domain"/>
    <property type="match status" value="1"/>
</dbReference>
<keyword evidence="1" id="KW-0285">Flavoprotein</keyword>
<evidence type="ECO:0000259" key="9">
    <source>
        <dbReference type="PROSITE" id="PS51384"/>
    </source>
</evidence>
<dbReference type="InterPro" id="IPR001433">
    <property type="entry name" value="OxRdtase_FAD/NAD-bd"/>
</dbReference>
<dbReference type="Gene3D" id="3.50.50.60">
    <property type="entry name" value="FAD/NAD(P)-binding domain"/>
    <property type="match status" value="2"/>
</dbReference>
<dbReference type="InterPro" id="IPR036188">
    <property type="entry name" value="FAD/NAD-bd_sf"/>
</dbReference>
<keyword evidence="2" id="KW-0479">Metal-binding</keyword>
<dbReference type="InterPro" id="IPR017927">
    <property type="entry name" value="FAD-bd_FR_type"/>
</dbReference>
<dbReference type="InterPro" id="IPR017938">
    <property type="entry name" value="Riboflavin_synthase-like_b-brl"/>
</dbReference>
<dbReference type="InterPro" id="IPR012675">
    <property type="entry name" value="Beta-grasp_dom_sf"/>
</dbReference>
<dbReference type="Pfam" id="PF00111">
    <property type="entry name" value="Fer2"/>
    <property type="match status" value="1"/>
</dbReference>
<organism evidence="10 11">
    <name type="scientific">Paractinoplanes durhamensis</name>
    <dbReference type="NCBI Taxonomy" id="113563"/>
    <lineage>
        <taxon>Bacteria</taxon>
        <taxon>Bacillati</taxon>
        <taxon>Actinomycetota</taxon>
        <taxon>Actinomycetes</taxon>
        <taxon>Micromonosporales</taxon>
        <taxon>Micromonosporaceae</taxon>
        <taxon>Paractinoplanes</taxon>
    </lineage>
</organism>
<dbReference type="PRINTS" id="PR00410">
    <property type="entry name" value="PHEHYDRXLASE"/>
</dbReference>
<feature type="domain" description="FAD-binding FR-type" evidence="9">
    <location>
        <begin position="504"/>
        <end position="609"/>
    </location>
</feature>
<keyword evidence="2" id="KW-0408">Iron</keyword>
<dbReference type="InterPro" id="IPR002937">
    <property type="entry name" value="Amino_oxidase"/>
</dbReference>
<dbReference type="Proteomes" id="UP000637628">
    <property type="component" value="Unassembled WGS sequence"/>
</dbReference>
<dbReference type="InterPro" id="IPR039261">
    <property type="entry name" value="FNR_nucleotide-bd"/>
</dbReference>